<sequence>MTEAHYPVPWTEAQRGRLKALLADDDLLQRTFAHEEARDRAFRDAERELVQKERERLARFRAEVRRPSLCRLQEALSAALREQGFLQVATPTLMNRSLLARMGIDDTHPLSRQIYWVDGDKCLRPMLAPHLYVVLKDLLRLLPHPVRIFEIGSCFRKESQGHQHAGEFTMLNLVEMGLDPARREEHFRRWTSLVMETAAITNYRLESAPSEVYEQTLDVMAGDPPVEVASGAFGPHPLDGAWKIRVPWVGVGFGLERLIMAAENRPGLARAGRSLIYLDGISLHV</sequence>
<dbReference type="Pfam" id="PF17759">
    <property type="entry name" value="tRNA_synthFbeta"/>
    <property type="match status" value="1"/>
</dbReference>
<dbReference type="EMBL" id="FQVB01000020">
    <property type="protein sequence ID" value="SHF53972.1"/>
    <property type="molecule type" value="Genomic_DNA"/>
</dbReference>
<proteinExistence type="predicted"/>
<feature type="domain" description="Aminoacyl-transfer RNA synthetases class-II family profile" evidence="1">
    <location>
        <begin position="71"/>
        <end position="261"/>
    </location>
</feature>
<gene>
    <name evidence="2" type="ORF">SAMN02745206_02201</name>
</gene>
<dbReference type="AlphaFoldDB" id="A0A1M5CHT5"/>
<dbReference type="InterPro" id="IPR045864">
    <property type="entry name" value="aa-tRNA-synth_II/BPL/LPL"/>
</dbReference>
<dbReference type="RefSeq" id="WP_084076409.1">
    <property type="nucleotide sequence ID" value="NZ_FQVB01000020.1"/>
</dbReference>
<dbReference type="Gene3D" id="1.10.287.540">
    <property type="entry name" value="Helix hairpin bin"/>
    <property type="match status" value="1"/>
</dbReference>
<dbReference type="PROSITE" id="PS50862">
    <property type="entry name" value="AA_TRNA_LIGASE_II"/>
    <property type="match status" value="1"/>
</dbReference>
<dbReference type="STRING" id="1121391.SAMN02745206_02201"/>
<dbReference type="NCBIfam" id="TIGR02367">
    <property type="entry name" value="PylS_Cterm"/>
    <property type="match status" value="1"/>
</dbReference>
<dbReference type="OrthoDB" id="5417309at2"/>
<dbReference type="InterPro" id="IPR006195">
    <property type="entry name" value="aa-tRNA-synth_II"/>
</dbReference>
<reference evidence="3" key="1">
    <citation type="submission" date="2016-11" db="EMBL/GenBank/DDBJ databases">
        <authorList>
            <person name="Varghese N."/>
            <person name="Submissions S."/>
        </authorList>
    </citation>
    <scope>NUCLEOTIDE SEQUENCE [LARGE SCALE GENOMIC DNA]</scope>
    <source>
        <strain evidence="3">DSM 9756</strain>
    </source>
</reference>
<dbReference type="Proteomes" id="UP000184076">
    <property type="component" value="Unassembled WGS sequence"/>
</dbReference>
<dbReference type="InterPro" id="IPR041616">
    <property type="entry name" value="PheRS_beta_core"/>
</dbReference>
<dbReference type="Gene3D" id="3.30.930.10">
    <property type="entry name" value="Bira Bifunctional Protein, Domain 2"/>
    <property type="match status" value="1"/>
</dbReference>
<keyword evidence="3" id="KW-1185">Reference proteome</keyword>
<name>A0A1M5CHT5_9BACT</name>
<keyword evidence="2" id="KW-0436">Ligase</keyword>
<protein>
    <submittedName>
        <fullName evidence="2">Pyrrolysyl-tRNA synthetase</fullName>
    </submittedName>
</protein>
<dbReference type="InterPro" id="IPR023877">
    <property type="entry name" value="Pyrrolysyl-tRNA_ligase_C"/>
</dbReference>
<keyword evidence="2" id="KW-0030">Aminoacyl-tRNA synthetase</keyword>
<dbReference type="GO" id="GO:0004812">
    <property type="term" value="F:aminoacyl-tRNA ligase activity"/>
    <property type="evidence" value="ECO:0007669"/>
    <property type="project" value="UniProtKB-KW"/>
</dbReference>
<evidence type="ECO:0000313" key="2">
    <source>
        <dbReference type="EMBL" id="SHF53972.1"/>
    </source>
</evidence>
<dbReference type="SUPFAM" id="SSF55681">
    <property type="entry name" value="Class II aaRS and biotin synthetases"/>
    <property type="match status" value="1"/>
</dbReference>
<organism evidence="2 3">
    <name type="scientific">Desulfacinum infernum DSM 9756</name>
    <dbReference type="NCBI Taxonomy" id="1121391"/>
    <lineage>
        <taxon>Bacteria</taxon>
        <taxon>Pseudomonadati</taxon>
        <taxon>Thermodesulfobacteriota</taxon>
        <taxon>Syntrophobacteria</taxon>
        <taxon>Syntrophobacterales</taxon>
        <taxon>Syntrophobacteraceae</taxon>
        <taxon>Desulfacinum</taxon>
    </lineage>
</organism>
<evidence type="ECO:0000313" key="3">
    <source>
        <dbReference type="Proteomes" id="UP000184076"/>
    </source>
</evidence>
<accession>A0A1M5CHT5</accession>
<evidence type="ECO:0000259" key="1">
    <source>
        <dbReference type="PROSITE" id="PS50862"/>
    </source>
</evidence>